<feature type="domain" description="Histidine kinase" evidence="7">
    <location>
        <begin position="1087"/>
        <end position="1307"/>
    </location>
</feature>
<keyword evidence="11" id="KW-0808">Transferase</keyword>
<dbReference type="InterPro" id="IPR036097">
    <property type="entry name" value="HisK_dim/P_sf"/>
</dbReference>
<dbReference type="InterPro" id="IPR000014">
    <property type="entry name" value="PAS"/>
</dbReference>
<dbReference type="Gene3D" id="3.30.450.20">
    <property type="entry name" value="PAS domain"/>
    <property type="match status" value="6"/>
</dbReference>
<dbReference type="SMART" id="SM00086">
    <property type="entry name" value="PAC"/>
    <property type="match status" value="6"/>
</dbReference>
<dbReference type="InterPro" id="IPR005467">
    <property type="entry name" value="His_kinase_dom"/>
</dbReference>
<feature type="domain" description="PAS" evidence="9">
    <location>
        <begin position="662"/>
        <end position="724"/>
    </location>
</feature>
<evidence type="ECO:0000259" key="8">
    <source>
        <dbReference type="PROSITE" id="PS50110"/>
    </source>
</evidence>
<dbReference type="Pfam" id="PF08447">
    <property type="entry name" value="PAS_3"/>
    <property type="match status" value="3"/>
</dbReference>
<dbReference type="EC" id="2.7.13.3" evidence="2"/>
<feature type="domain" description="PAC" evidence="10">
    <location>
        <begin position="1003"/>
        <end position="1055"/>
    </location>
</feature>
<dbReference type="PROSITE" id="PS50109">
    <property type="entry name" value="HIS_KIN"/>
    <property type="match status" value="1"/>
</dbReference>
<name>A0ABN7KMG2_9BACT</name>
<comment type="caution">
    <text evidence="11">The sequence shown here is derived from an EMBL/GenBank/DDBJ whole genome shotgun (WGS) entry which is preliminary data.</text>
</comment>
<dbReference type="Proteomes" id="UP000675880">
    <property type="component" value="Unassembled WGS sequence"/>
</dbReference>
<feature type="modified residue" description="4-aspartylphosphate" evidence="5">
    <location>
        <position position="1531"/>
    </location>
</feature>
<keyword evidence="4" id="KW-0902">Two-component regulatory system</keyword>
<evidence type="ECO:0000256" key="4">
    <source>
        <dbReference type="ARBA" id="ARBA00023012"/>
    </source>
</evidence>
<keyword evidence="12" id="KW-1185">Reference proteome</keyword>
<protein>
    <recommendedName>
        <fullName evidence="2">histidine kinase</fullName>
        <ecNumber evidence="2">2.7.13.3</ecNumber>
    </recommendedName>
</protein>
<dbReference type="PRINTS" id="PR00344">
    <property type="entry name" value="BCTRLSENSOR"/>
</dbReference>
<keyword evidence="3 5" id="KW-0597">Phosphoprotein</keyword>
<feature type="domain" description="PAC" evidence="10">
    <location>
        <begin position="481"/>
        <end position="533"/>
    </location>
</feature>
<dbReference type="Pfam" id="PF00072">
    <property type="entry name" value="Response_reg"/>
    <property type="match status" value="2"/>
</dbReference>
<dbReference type="Gene3D" id="2.10.70.100">
    <property type="match status" value="1"/>
</dbReference>
<dbReference type="PANTHER" id="PTHR45339">
    <property type="entry name" value="HYBRID SIGNAL TRANSDUCTION HISTIDINE KINASE J"/>
    <property type="match status" value="1"/>
</dbReference>
<dbReference type="Gene3D" id="3.30.565.10">
    <property type="entry name" value="Histidine kinase-like ATPase, C-terminal domain"/>
    <property type="match status" value="1"/>
</dbReference>
<dbReference type="CDD" id="cd16922">
    <property type="entry name" value="HATPase_EvgS-ArcB-TorS-like"/>
    <property type="match status" value="1"/>
</dbReference>
<dbReference type="SMART" id="SM00448">
    <property type="entry name" value="REC"/>
    <property type="match status" value="2"/>
</dbReference>
<feature type="coiled-coil region" evidence="6">
    <location>
        <begin position="1046"/>
        <end position="1073"/>
    </location>
</feature>
<dbReference type="InterPro" id="IPR013767">
    <property type="entry name" value="PAS_fold"/>
</dbReference>
<dbReference type="Pfam" id="PF00512">
    <property type="entry name" value="HisKA"/>
    <property type="match status" value="1"/>
</dbReference>
<dbReference type="SMART" id="SM00387">
    <property type="entry name" value="HATPase_c"/>
    <property type="match status" value="1"/>
</dbReference>
<dbReference type="SUPFAM" id="SSF55874">
    <property type="entry name" value="ATPase domain of HSP90 chaperone/DNA topoisomerase II/histidine kinase"/>
    <property type="match status" value="1"/>
</dbReference>
<evidence type="ECO:0000256" key="1">
    <source>
        <dbReference type="ARBA" id="ARBA00000085"/>
    </source>
</evidence>
<dbReference type="SUPFAM" id="SSF55785">
    <property type="entry name" value="PYP-like sensor domain (PAS domain)"/>
    <property type="match status" value="6"/>
</dbReference>
<feature type="domain" description="PAC" evidence="10">
    <location>
        <begin position="736"/>
        <end position="788"/>
    </location>
</feature>
<dbReference type="Gene3D" id="1.10.287.130">
    <property type="match status" value="1"/>
</dbReference>
<dbReference type="Pfam" id="PF13426">
    <property type="entry name" value="PAS_9"/>
    <property type="match status" value="2"/>
</dbReference>
<dbReference type="CDD" id="cd00082">
    <property type="entry name" value="HisKA"/>
    <property type="match status" value="1"/>
</dbReference>
<evidence type="ECO:0000259" key="9">
    <source>
        <dbReference type="PROSITE" id="PS50112"/>
    </source>
</evidence>
<keyword evidence="11" id="KW-0418">Kinase</keyword>
<dbReference type="InterPro" id="IPR001610">
    <property type="entry name" value="PAC"/>
</dbReference>
<dbReference type="InterPro" id="IPR011006">
    <property type="entry name" value="CheY-like_superfamily"/>
</dbReference>
<evidence type="ECO:0000313" key="11">
    <source>
        <dbReference type="EMBL" id="CAE6700509.1"/>
    </source>
</evidence>
<dbReference type="InterPro" id="IPR000700">
    <property type="entry name" value="PAS-assoc_C"/>
</dbReference>
<dbReference type="CDD" id="cd00156">
    <property type="entry name" value="REC"/>
    <property type="match status" value="1"/>
</dbReference>
<dbReference type="SMART" id="SM00388">
    <property type="entry name" value="HisKA"/>
    <property type="match status" value="1"/>
</dbReference>
<keyword evidence="6" id="KW-0175">Coiled coil</keyword>
<dbReference type="InterPro" id="IPR003661">
    <property type="entry name" value="HisK_dim/P_dom"/>
</dbReference>
<evidence type="ECO:0000313" key="12">
    <source>
        <dbReference type="Proteomes" id="UP000675880"/>
    </source>
</evidence>
<feature type="domain" description="PAS" evidence="9">
    <location>
        <begin position="789"/>
        <end position="859"/>
    </location>
</feature>
<feature type="domain" description="PAC" evidence="10">
    <location>
        <begin position="611"/>
        <end position="661"/>
    </location>
</feature>
<dbReference type="CDD" id="cd00130">
    <property type="entry name" value="PAS"/>
    <property type="match status" value="6"/>
</dbReference>
<feature type="domain" description="Response regulatory" evidence="8">
    <location>
        <begin position="1482"/>
        <end position="1599"/>
    </location>
</feature>
<gene>
    <name evidence="11" type="ORF">NSPZN2_10710</name>
</gene>
<dbReference type="Gene3D" id="3.40.50.2300">
    <property type="match status" value="2"/>
</dbReference>
<dbReference type="InterPro" id="IPR004358">
    <property type="entry name" value="Sig_transdc_His_kin-like_C"/>
</dbReference>
<comment type="catalytic activity">
    <reaction evidence="1">
        <text>ATP + protein L-histidine = ADP + protein N-phospho-L-histidine.</text>
        <dbReference type="EC" id="2.7.13.3"/>
    </reaction>
</comment>
<evidence type="ECO:0000259" key="10">
    <source>
        <dbReference type="PROSITE" id="PS50113"/>
    </source>
</evidence>
<dbReference type="Pfam" id="PF02518">
    <property type="entry name" value="HATPase_c"/>
    <property type="match status" value="1"/>
</dbReference>
<dbReference type="CDD" id="cd17546">
    <property type="entry name" value="REC_hyHK_CKI1_RcsC-like"/>
    <property type="match status" value="1"/>
</dbReference>
<dbReference type="EMBL" id="CAJNBJ010000001">
    <property type="protein sequence ID" value="CAE6700509.1"/>
    <property type="molecule type" value="Genomic_DNA"/>
</dbReference>
<feature type="domain" description="PAS" evidence="9">
    <location>
        <begin position="534"/>
        <end position="587"/>
    </location>
</feature>
<dbReference type="InterPro" id="IPR036890">
    <property type="entry name" value="HATPase_C_sf"/>
</dbReference>
<sequence length="1610" mass="177879">MYHLRSFHLRDMTACAAALRRLGAGAVDLREVADRLVRHLYTSFTMAQTGDPACVLIRLFKTTPYGLLTPDLQSLADRKLQPQQPSPSLTCLTLLASAGIHQGWNDPALSSGFRVLPLNGPDALERLPMFKQLFQQLGFTLPQITASAQDLLLDPSEHGFNVFHVPEALDSPHVPEQEEFVRKYGIRSVLGFGAPLPNGDLFSIILFSKDFISEETAQLFKPLALCAQIALAPYTKPIAGPEQTVVSMQSEAADLERLLAVHEQSVKAQADRLELIVQGSQIGTWDWHVPSGGVTFNERWASMLGYHLDELEPHVRTWERLVHPDDLPAVMAAVTAHLRGETPAYSSEHRLRSKSGAWCWVFDSGQVVERDAQGAPVRATGVHLDISDRKELEAGQARAQRALQAKQDALDEAQALAHLGSWDWEIATGVERWSDEQYRIFGLDPAHTKPTRATFLTALHPDDRERVEQAVAKTLKYDTRYNIECRIIRPNGELRYIHCRGIVRRQADGSPASMAGTVQDITEYKRAESAWRDSETRMRSIFESTIVGIVVTDERGQIETVNAALLKLLGYEAHELIGKNIALIMPSPYREHHHECLSNYWVTGKWAIIGKGRDVLAVRKDGSHIDIHVSVSEMHLGTSRKYTGMIRDISERKRMEETVRESEERFRQLAESIDAVFWLTTPDKHQVLYVSPAFETIWESPREVLYSNPQFWLDHIHPEDHKRVSVAAACQAHLPYDEEYRIVTPSGRIRWIRDRSFSIHNAEGQTYRIAGIAEDITVAKELESKLRTSEQRYRALVELSPHAVYVNCEDKIAFANQACVKLFGAIGSSQLLGKPVMDFIHPDSHAIARRRMTHIRATNGTAPPTEEQFVALDGRRIEVEVSAAAIRFEGKSAIQVILTDIRARKQLERTLLATNMQLEAILASATNVSIIATDHAGVITTFNTGAVGMLGYAETEMIGQQTLTALHLQEELDRLAGELHRDAANPSHAFEVLTERARQGGFDEREWTYTRKDGAQLTVLVTITGLRNDSGQLTGFLAIGKDITERKRAEAALTQAALELERKNVELAQARDTALQTAQIKADFLATMSHEIRTPMNAIIGMTGLLLDTALTPEQHDFADTVRRSSDALLTIVNDILDFSKIEAGKLHFEELTFDLRLAVEDTVELLAEPAQSKGLELITLVDASVPVGVLGDPGRLRQILVNLVSNAIKFTSTGEVFLQVTRAPEAGPDLLRFAITDTGIGIPKDAQAKLFQAFMQADSSTTRRFGGTGLGLAICQRLVTQMKGHIGVESRPGEGSTFWFTARFPETALAAAPAGISWSRLRGRRILLVDPNKTVRKALQQELSAQGLECLGAETGQAAVELAQTAAAMQKPFDLALIELHLTDMDGFETASTLKQDPRTAGMRLVILTTVGRRGDGSTAQALGIDAYLTKPIRQSQLLECFCHLLCGGVPASPPDASASAASPLITRHTLTETQAATVPRLLLAEDNPVNQKVACKMLEKLGYRVDVASNGQEAVAAHERAPYPLIFMDCQMPEVDGFEATALIRKMEGKSAHTPIVAMTANAMQGDRERCLAAGMDDYVAKPIRSKELQTVLETWLGNRATRTGTTG</sequence>
<feature type="domain" description="Response regulatory" evidence="8">
    <location>
        <begin position="1326"/>
        <end position="1447"/>
    </location>
</feature>
<dbReference type="SUPFAM" id="SSF47384">
    <property type="entry name" value="Homodimeric domain of signal transducing histidine kinase"/>
    <property type="match status" value="1"/>
</dbReference>
<evidence type="ECO:0000256" key="6">
    <source>
        <dbReference type="SAM" id="Coils"/>
    </source>
</evidence>
<dbReference type="PROSITE" id="PS50113">
    <property type="entry name" value="PAC"/>
    <property type="match status" value="5"/>
</dbReference>
<dbReference type="InterPro" id="IPR003594">
    <property type="entry name" value="HATPase_dom"/>
</dbReference>
<accession>A0ABN7KMG2</accession>
<feature type="domain" description="PAS" evidence="9">
    <location>
        <begin position="914"/>
        <end position="986"/>
    </location>
</feature>
<dbReference type="Pfam" id="PF00989">
    <property type="entry name" value="PAS"/>
    <property type="match status" value="1"/>
</dbReference>
<dbReference type="SUPFAM" id="SSF52172">
    <property type="entry name" value="CheY-like"/>
    <property type="match status" value="2"/>
</dbReference>
<dbReference type="PANTHER" id="PTHR45339:SF1">
    <property type="entry name" value="HYBRID SIGNAL TRANSDUCTION HISTIDINE KINASE J"/>
    <property type="match status" value="1"/>
</dbReference>
<dbReference type="NCBIfam" id="TIGR00229">
    <property type="entry name" value="sensory_box"/>
    <property type="match status" value="6"/>
</dbReference>
<evidence type="ECO:0000259" key="7">
    <source>
        <dbReference type="PROSITE" id="PS50109"/>
    </source>
</evidence>
<dbReference type="InterPro" id="IPR001789">
    <property type="entry name" value="Sig_transdc_resp-reg_receiver"/>
</dbReference>
<evidence type="ECO:0000256" key="2">
    <source>
        <dbReference type="ARBA" id="ARBA00012438"/>
    </source>
</evidence>
<dbReference type="InterPro" id="IPR035965">
    <property type="entry name" value="PAS-like_dom_sf"/>
</dbReference>
<dbReference type="GO" id="GO:0004673">
    <property type="term" value="F:protein histidine kinase activity"/>
    <property type="evidence" value="ECO:0007669"/>
    <property type="project" value="UniProtKB-EC"/>
</dbReference>
<proteinExistence type="predicted"/>
<evidence type="ECO:0000256" key="3">
    <source>
        <dbReference type="ARBA" id="ARBA00022553"/>
    </source>
</evidence>
<dbReference type="PROSITE" id="PS50110">
    <property type="entry name" value="RESPONSE_REGULATORY"/>
    <property type="match status" value="2"/>
</dbReference>
<feature type="domain" description="PAC" evidence="10">
    <location>
        <begin position="345"/>
        <end position="398"/>
    </location>
</feature>
<reference evidence="11 12" key="1">
    <citation type="submission" date="2021-02" db="EMBL/GenBank/DDBJ databases">
        <authorList>
            <person name="Han P."/>
        </authorList>
    </citation>
    <scope>NUCLEOTIDE SEQUENCE [LARGE SCALE GENOMIC DNA]</scope>
    <source>
        <strain evidence="11">Candidatus Nitrospira sp. ZN2</strain>
    </source>
</reference>
<dbReference type="PROSITE" id="PS50112">
    <property type="entry name" value="PAS"/>
    <property type="match status" value="4"/>
</dbReference>
<dbReference type="SMART" id="SM00091">
    <property type="entry name" value="PAS"/>
    <property type="match status" value="6"/>
</dbReference>
<dbReference type="RefSeq" id="WP_213040561.1">
    <property type="nucleotide sequence ID" value="NZ_CAJNBJ010000001.1"/>
</dbReference>
<evidence type="ECO:0000256" key="5">
    <source>
        <dbReference type="PROSITE-ProRule" id="PRU00169"/>
    </source>
</evidence>
<dbReference type="InterPro" id="IPR013655">
    <property type="entry name" value="PAS_fold_3"/>
</dbReference>
<comment type="caution">
    <text evidence="5">Lacks conserved residue(s) required for the propagation of feature annotation.</text>
</comment>
<organism evidence="11 12">
    <name type="scientific">Nitrospira defluvii</name>
    <dbReference type="NCBI Taxonomy" id="330214"/>
    <lineage>
        <taxon>Bacteria</taxon>
        <taxon>Pseudomonadati</taxon>
        <taxon>Nitrospirota</taxon>
        <taxon>Nitrospiria</taxon>
        <taxon>Nitrospirales</taxon>
        <taxon>Nitrospiraceae</taxon>
        <taxon>Nitrospira</taxon>
    </lineage>
</organism>